<evidence type="ECO:0000256" key="1">
    <source>
        <dbReference type="ARBA" id="ARBA00002994"/>
    </source>
</evidence>
<comment type="function">
    <text evidence="1">Could possibly oxidize fatty acids using specific components.</text>
</comment>
<keyword evidence="3" id="KW-0443">Lipid metabolism</keyword>
<dbReference type="CDD" id="cd06558">
    <property type="entry name" value="crotonase-like"/>
    <property type="match status" value="1"/>
</dbReference>
<dbReference type="EMBL" id="BAEH01000054">
    <property type="protein sequence ID" value="GAB18422.1"/>
    <property type="molecule type" value="Genomic_DNA"/>
</dbReference>
<dbReference type="PANTHER" id="PTHR11941:SF54">
    <property type="entry name" value="ENOYL-COA HYDRATASE, MITOCHONDRIAL"/>
    <property type="match status" value="1"/>
</dbReference>
<evidence type="ECO:0000313" key="8">
    <source>
        <dbReference type="Proteomes" id="UP000035034"/>
    </source>
</evidence>
<keyword evidence="8" id="KW-1185">Reference proteome</keyword>
<comment type="similarity">
    <text evidence="2 6">Belongs to the enoyl-CoA hydratase/isomerase family.</text>
</comment>
<reference evidence="7 8" key="1">
    <citation type="submission" date="2011-12" db="EMBL/GenBank/DDBJ databases">
        <title>Whole genome shotgun sequence of Gordonia effusa NBRC 100432.</title>
        <authorList>
            <person name="Yoshida I."/>
            <person name="Takarada H."/>
            <person name="Hosoyama A."/>
            <person name="Tsuchikane K."/>
            <person name="Katsumata H."/>
            <person name="Yamazaki S."/>
            <person name="Fujita N."/>
        </authorList>
    </citation>
    <scope>NUCLEOTIDE SEQUENCE [LARGE SCALE GENOMIC DNA]</scope>
    <source>
        <strain evidence="7 8">NBRC 100432</strain>
    </source>
</reference>
<evidence type="ECO:0000256" key="2">
    <source>
        <dbReference type="ARBA" id="ARBA00005254"/>
    </source>
</evidence>
<dbReference type="PANTHER" id="PTHR11941">
    <property type="entry name" value="ENOYL-COA HYDRATASE-RELATED"/>
    <property type="match status" value="1"/>
</dbReference>
<name>H0R021_9ACTN</name>
<dbReference type="STRING" id="1077974.GOEFS_054_00360"/>
<dbReference type="InterPro" id="IPR029045">
    <property type="entry name" value="ClpP/crotonase-like_dom_sf"/>
</dbReference>
<organism evidence="7 8">
    <name type="scientific">Gordonia effusa NBRC 100432</name>
    <dbReference type="NCBI Taxonomy" id="1077974"/>
    <lineage>
        <taxon>Bacteria</taxon>
        <taxon>Bacillati</taxon>
        <taxon>Actinomycetota</taxon>
        <taxon>Actinomycetes</taxon>
        <taxon>Mycobacteriales</taxon>
        <taxon>Gordoniaceae</taxon>
        <taxon>Gordonia</taxon>
    </lineage>
</organism>
<dbReference type="PROSITE" id="PS00166">
    <property type="entry name" value="ENOYL_COA_HYDRATASE"/>
    <property type="match status" value="1"/>
</dbReference>
<evidence type="ECO:0000313" key="7">
    <source>
        <dbReference type="EMBL" id="GAB18422.1"/>
    </source>
</evidence>
<comment type="catalytic activity">
    <reaction evidence="5">
        <text>a 4-saturated-(3S)-3-hydroxyacyl-CoA = a (3E)-enoyl-CoA + H2O</text>
        <dbReference type="Rhea" id="RHEA:20724"/>
        <dbReference type="ChEBI" id="CHEBI:15377"/>
        <dbReference type="ChEBI" id="CHEBI:58521"/>
        <dbReference type="ChEBI" id="CHEBI:137480"/>
        <dbReference type="EC" id="4.2.1.17"/>
    </reaction>
</comment>
<dbReference type="GO" id="GO:0004300">
    <property type="term" value="F:enoyl-CoA hydratase activity"/>
    <property type="evidence" value="ECO:0007669"/>
    <property type="project" value="UniProtKB-EC"/>
</dbReference>
<protein>
    <submittedName>
        <fullName evidence="7">Enoyl-CoA hydratase</fullName>
    </submittedName>
</protein>
<dbReference type="InterPro" id="IPR001753">
    <property type="entry name" value="Enoyl-CoA_hydra/iso"/>
</dbReference>
<accession>H0R021</accession>
<evidence type="ECO:0000256" key="3">
    <source>
        <dbReference type="ARBA" id="ARBA00022832"/>
    </source>
</evidence>
<gene>
    <name evidence="7" type="primary">echA</name>
    <name evidence="7" type="ORF">GOEFS_054_00360</name>
</gene>
<dbReference type="RefSeq" id="WP_007317759.1">
    <property type="nucleotide sequence ID" value="NZ_BAEH01000054.1"/>
</dbReference>
<evidence type="ECO:0000256" key="6">
    <source>
        <dbReference type="RuleBase" id="RU003707"/>
    </source>
</evidence>
<sequence length="321" mass="34587">MGNRPNAADLELNTLTLRQDGRVLTAYFNQPPHHFVTIDFVRDLDALTRAVDKDPSIGALVLTGTDKNFLTHADPDGIQPLTRLPHLPGRLLTPAITAQDFIARLPGIVALLEKLGTTASTIAWGVRWKRTILRMNRSRVVYIAAINGPTTGGGQEIALACDLRYAENAEHVRMGQIELLAGLIPGGGGTQRLPSIIGLGKAVEYILEGATFSAQEAFDLGIVHHLATPGAVLAAAQETATRLARRSPTAIAEAKRALYFASRKPLSIGLDMELAGFVSAGSTKASKHIHKAFDEDLRRLGASPLLEVESEWRTGTRVDQT</sequence>
<dbReference type="Gene3D" id="3.90.226.10">
    <property type="entry name" value="2-enoyl-CoA Hydratase, Chain A, domain 1"/>
    <property type="match status" value="1"/>
</dbReference>
<dbReference type="Pfam" id="PF00378">
    <property type="entry name" value="ECH_1"/>
    <property type="match status" value="1"/>
</dbReference>
<dbReference type="AlphaFoldDB" id="H0R021"/>
<proteinExistence type="inferred from homology"/>
<dbReference type="eggNOG" id="COG1024">
    <property type="taxonomic scope" value="Bacteria"/>
</dbReference>
<comment type="catalytic activity">
    <reaction evidence="4">
        <text>a (3S)-3-hydroxyacyl-CoA = a (2E)-enoyl-CoA + H2O</text>
        <dbReference type="Rhea" id="RHEA:16105"/>
        <dbReference type="ChEBI" id="CHEBI:15377"/>
        <dbReference type="ChEBI" id="CHEBI:57318"/>
        <dbReference type="ChEBI" id="CHEBI:58856"/>
        <dbReference type="EC" id="4.2.1.17"/>
    </reaction>
</comment>
<evidence type="ECO:0000256" key="5">
    <source>
        <dbReference type="ARBA" id="ARBA00023717"/>
    </source>
</evidence>
<comment type="caution">
    <text evidence="7">The sequence shown here is derived from an EMBL/GenBank/DDBJ whole genome shotgun (WGS) entry which is preliminary data.</text>
</comment>
<dbReference type="Proteomes" id="UP000035034">
    <property type="component" value="Unassembled WGS sequence"/>
</dbReference>
<evidence type="ECO:0000256" key="4">
    <source>
        <dbReference type="ARBA" id="ARBA00023709"/>
    </source>
</evidence>
<dbReference type="GO" id="GO:0006635">
    <property type="term" value="P:fatty acid beta-oxidation"/>
    <property type="evidence" value="ECO:0007669"/>
    <property type="project" value="TreeGrafter"/>
</dbReference>
<dbReference type="SUPFAM" id="SSF52096">
    <property type="entry name" value="ClpP/crotonase"/>
    <property type="match status" value="1"/>
</dbReference>
<keyword evidence="3" id="KW-0276">Fatty acid metabolism</keyword>
<dbReference type="InterPro" id="IPR018376">
    <property type="entry name" value="Enoyl-CoA_hyd/isom_CS"/>
</dbReference>